<dbReference type="SMART" id="SM00382">
    <property type="entry name" value="AAA"/>
    <property type="match status" value="1"/>
</dbReference>
<dbReference type="GO" id="GO:0005524">
    <property type="term" value="F:ATP binding"/>
    <property type="evidence" value="ECO:0007669"/>
    <property type="project" value="UniProtKB-KW"/>
</dbReference>
<dbReference type="PANTHER" id="PTHR43023:SF3">
    <property type="entry name" value="PROTEIN TRIGALACTOSYLDIACYLGLYCEROL 3, CHLOROPLASTIC"/>
    <property type="match status" value="1"/>
</dbReference>
<protein>
    <submittedName>
        <fullName evidence="5">Phospholipid/cholesterol/gamma-HCH transport system ATP-binding protein</fullName>
    </submittedName>
</protein>
<evidence type="ECO:0000256" key="3">
    <source>
        <dbReference type="ARBA" id="ARBA00022840"/>
    </source>
</evidence>
<dbReference type="Gene3D" id="3.40.50.300">
    <property type="entry name" value="P-loop containing nucleotide triphosphate hydrolases"/>
    <property type="match status" value="1"/>
</dbReference>
<dbReference type="InterPro" id="IPR003439">
    <property type="entry name" value="ABC_transporter-like_ATP-bd"/>
</dbReference>
<reference evidence="5 6" key="1">
    <citation type="submission" date="2018-05" db="EMBL/GenBank/DDBJ databases">
        <title>Animal gut microbial communities from fecal samples from Wisconsin, USA.</title>
        <authorList>
            <person name="Neumann A."/>
        </authorList>
    </citation>
    <scope>NUCLEOTIDE SEQUENCE [LARGE SCALE GENOMIC DNA]</scope>
    <source>
        <strain evidence="5 6">UWS4</strain>
    </source>
</reference>
<organism evidence="5 6">
    <name type="scientific">Hallerella porci</name>
    <dbReference type="NCBI Taxonomy" id="1945871"/>
    <lineage>
        <taxon>Bacteria</taxon>
        <taxon>Pseudomonadati</taxon>
        <taxon>Fibrobacterota</taxon>
        <taxon>Fibrobacteria</taxon>
        <taxon>Fibrobacterales</taxon>
        <taxon>Fibrobacteraceae</taxon>
        <taxon>Hallerella</taxon>
    </lineage>
</organism>
<dbReference type="Proteomes" id="UP000245523">
    <property type="component" value="Unassembled WGS sequence"/>
</dbReference>
<dbReference type="PROSITE" id="PS00211">
    <property type="entry name" value="ABC_TRANSPORTER_1"/>
    <property type="match status" value="1"/>
</dbReference>
<gene>
    <name evidence="5" type="ORF">B0H50_11653</name>
</gene>
<dbReference type="InterPro" id="IPR017871">
    <property type="entry name" value="ABC_transporter-like_CS"/>
</dbReference>
<comment type="caution">
    <text evidence="5">The sequence shown here is derived from an EMBL/GenBank/DDBJ whole genome shotgun (WGS) entry which is preliminary data.</text>
</comment>
<accession>A0ABX5LN03</accession>
<keyword evidence="3 5" id="KW-0067">ATP-binding</keyword>
<evidence type="ECO:0000259" key="4">
    <source>
        <dbReference type="PROSITE" id="PS50893"/>
    </source>
</evidence>
<dbReference type="InterPro" id="IPR003593">
    <property type="entry name" value="AAA+_ATPase"/>
</dbReference>
<dbReference type="Pfam" id="PF00005">
    <property type="entry name" value="ABC_tran"/>
    <property type="match status" value="1"/>
</dbReference>
<dbReference type="RefSeq" id="WP_106198978.1">
    <property type="nucleotide sequence ID" value="NZ_JAXEIU010000044.1"/>
</dbReference>
<dbReference type="SUPFAM" id="SSF52540">
    <property type="entry name" value="P-loop containing nucleoside triphosphate hydrolases"/>
    <property type="match status" value="1"/>
</dbReference>
<proteinExistence type="predicted"/>
<keyword evidence="1" id="KW-0813">Transport</keyword>
<keyword evidence="2" id="KW-0547">Nucleotide-binding</keyword>
<evidence type="ECO:0000256" key="1">
    <source>
        <dbReference type="ARBA" id="ARBA00022448"/>
    </source>
</evidence>
<dbReference type="InterPro" id="IPR027417">
    <property type="entry name" value="P-loop_NTPase"/>
</dbReference>
<name>A0ABX5LN03_9BACT</name>
<feature type="domain" description="ABC transporter" evidence="4">
    <location>
        <begin position="5"/>
        <end position="241"/>
    </location>
</feature>
<dbReference type="PROSITE" id="PS50893">
    <property type="entry name" value="ABC_TRANSPORTER_2"/>
    <property type="match status" value="1"/>
</dbReference>
<evidence type="ECO:0000313" key="6">
    <source>
        <dbReference type="Proteomes" id="UP000245523"/>
    </source>
</evidence>
<evidence type="ECO:0000313" key="5">
    <source>
        <dbReference type="EMBL" id="PWK96668.1"/>
    </source>
</evidence>
<keyword evidence="6" id="KW-1185">Reference proteome</keyword>
<dbReference type="EMBL" id="QGHD01000016">
    <property type="protein sequence ID" value="PWK96668.1"/>
    <property type="molecule type" value="Genomic_DNA"/>
</dbReference>
<sequence>MSAVLEVKHLRAGYGQRVILKDVSFSVQPREIRMILGESGCGKSTLLNNILKLEHAISGSLAFFGEEIPTKEPIPDYIRRRTGVLFQGGALLTNLTVAENVELPLRRSYPKLAQKTLDEIAADRLEKVHLLNAFYKFPSELSGGMRKRAALARAIAFEPELLFCDEPSAGLDPVTSRSLDELLLELRDTLGVSVVIVSHELESIKTITDKFIYLKNGEILMDDTLENGMASDIPAIHDFFAREHHKAETNKRFVHFQFED</sequence>
<evidence type="ECO:0000256" key="2">
    <source>
        <dbReference type="ARBA" id="ARBA00022741"/>
    </source>
</evidence>
<dbReference type="PANTHER" id="PTHR43023">
    <property type="entry name" value="PROTEIN TRIGALACTOSYLDIACYLGLYCEROL 3, CHLOROPLASTIC"/>
    <property type="match status" value="1"/>
</dbReference>